<dbReference type="InterPro" id="IPR013990">
    <property type="entry name" value="WHy-dom"/>
</dbReference>
<dbReference type="PANTHER" id="PTHR31459:SF23">
    <property type="entry name" value="LATE EMBRYOGENESIS ABUNDANT PROTEIN, LEA_2 SUBGROUP"/>
    <property type="match status" value="1"/>
</dbReference>
<organism evidence="3 4">
    <name type="scientific">Tanacetum coccineum</name>
    <dbReference type="NCBI Taxonomy" id="301880"/>
    <lineage>
        <taxon>Eukaryota</taxon>
        <taxon>Viridiplantae</taxon>
        <taxon>Streptophyta</taxon>
        <taxon>Embryophyta</taxon>
        <taxon>Tracheophyta</taxon>
        <taxon>Spermatophyta</taxon>
        <taxon>Magnoliopsida</taxon>
        <taxon>eudicotyledons</taxon>
        <taxon>Gunneridae</taxon>
        <taxon>Pentapetalae</taxon>
        <taxon>asterids</taxon>
        <taxon>campanulids</taxon>
        <taxon>Asterales</taxon>
        <taxon>Asteraceae</taxon>
        <taxon>Asteroideae</taxon>
        <taxon>Anthemideae</taxon>
        <taxon>Anthemidinae</taxon>
        <taxon>Tanacetum</taxon>
    </lineage>
</organism>
<feature type="domain" description="Water stress and hypersensitive response" evidence="2">
    <location>
        <begin position="24"/>
        <end position="141"/>
    </location>
</feature>
<dbReference type="Gene3D" id="2.60.40.1820">
    <property type="match status" value="1"/>
</dbReference>
<evidence type="ECO:0000259" key="2">
    <source>
        <dbReference type="SMART" id="SM00769"/>
    </source>
</evidence>
<dbReference type="PANTHER" id="PTHR31459">
    <property type="match status" value="1"/>
</dbReference>
<evidence type="ECO:0000256" key="1">
    <source>
        <dbReference type="ARBA" id="ARBA00005960"/>
    </source>
</evidence>
<evidence type="ECO:0000313" key="4">
    <source>
        <dbReference type="Proteomes" id="UP001151760"/>
    </source>
</evidence>
<gene>
    <name evidence="3" type="ORF">Tco_1031650</name>
</gene>
<dbReference type="EMBL" id="BQNB010018251">
    <property type="protein sequence ID" value="GJT72364.1"/>
    <property type="molecule type" value="Genomic_DNA"/>
</dbReference>
<dbReference type="SUPFAM" id="SSF117070">
    <property type="entry name" value="LEA14-like"/>
    <property type="match status" value="1"/>
</dbReference>
<reference evidence="3" key="1">
    <citation type="journal article" date="2022" name="Int. J. Mol. Sci.">
        <title>Draft Genome of Tanacetum Coccineum: Genomic Comparison of Closely Related Tanacetum-Family Plants.</title>
        <authorList>
            <person name="Yamashiro T."/>
            <person name="Shiraishi A."/>
            <person name="Nakayama K."/>
            <person name="Satake H."/>
        </authorList>
    </citation>
    <scope>NUCLEOTIDE SEQUENCE</scope>
</reference>
<name>A0ABQ5GBB6_9ASTR</name>
<keyword evidence="4" id="KW-1185">Reference proteome</keyword>
<dbReference type="SMART" id="SM00769">
    <property type="entry name" value="WHy"/>
    <property type="match status" value="1"/>
</dbReference>
<reference evidence="3" key="2">
    <citation type="submission" date="2022-01" db="EMBL/GenBank/DDBJ databases">
        <authorList>
            <person name="Yamashiro T."/>
            <person name="Shiraishi A."/>
            <person name="Satake H."/>
            <person name="Nakayama K."/>
        </authorList>
    </citation>
    <scope>NUCLEOTIDE SEQUENCE</scope>
</reference>
<comment type="caution">
    <text evidence="3">The sequence shown here is derived from an EMBL/GenBank/DDBJ whole genome shotgun (WGS) entry which is preliminary data.</text>
</comment>
<comment type="similarity">
    <text evidence="1">Belongs to the LEA type 2 family.</text>
</comment>
<proteinExistence type="inferred from homology"/>
<dbReference type="Pfam" id="PF03168">
    <property type="entry name" value="LEA_2"/>
    <property type="match status" value="1"/>
</dbReference>
<dbReference type="InterPro" id="IPR004864">
    <property type="entry name" value="LEA_2"/>
</dbReference>
<dbReference type="Proteomes" id="UP001151760">
    <property type="component" value="Unassembled WGS sequence"/>
</dbReference>
<dbReference type="InterPro" id="IPR045043">
    <property type="entry name" value="Lea14-like"/>
</dbReference>
<accession>A0ABQ5GBB6</accession>
<sequence length="153" mass="16380">MAGMLDKAKQYVSDKVSGMSKPEASVTDVDLKGVCLSNVTYLAKVNVTNPYSTSVPIGEIRYVLKSGGCVITEGTVPDPGSLKESADTMLDIELKVAHSVLVSLVKDIGRDWDIDYELVVQLVVDLPLIGDICIPVTSKGEIKLPSLADVWKG</sequence>
<evidence type="ECO:0000313" key="3">
    <source>
        <dbReference type="EMBL" id="GJT72364.1"/>
    </source>
</evidence>
<protein>
    <submittedName>
        <fullName evidence="3">Desiccation protectant protein Lea14</fullName>
    </submittedName>
</protein>